<dbReference type="InterPro" id="IPR023210">
    <property type="entry name" value="NADP_OxRdtase_dom"/>
</dbReference>
<dbReference type="AlphaFoldDB" id="A0AAD8DN77"/>
<comment type="subunit">
    <text evidence="3">Heterodimer of a catalytic heavy chain and a regulatory light chain.</text>
</comment>
<comment type="pathway">
    <text evidence="1">Sulfur metabolism; glutathione biosynthesis; glutathione from L-cysteine and L-glutamate: step 1/2.</text>
</comment>
<gene>
    <name evidence="10" type="ORF">PYW07_009457</name>
</gene>
<evidence type="ECO:0000256" key="6">
    <source>
        <dbReference type="ARBA" id="ARBA00031154"/>
    </source>
</evidence>
<dbReference type="EMBL" id="JARGEI010000023">
    <property type="protein sequence ID" value="KAJ8710091.1"/>
    <property type="molecule type" value="Genomic_DNA"/>
</dbReference>
<evidence type="ECO:0000256" key="4">
    <source>
        <dbReference type="ARBA" id="ARBA00022684"/>
    </source>
</evidence>
<reference evidence="10" key="1">
    <citation type="submission" date="2023-03" db="EMBL/GenBank/DDBJ databases">
        <title>Chromosome-level genomes of two armyworms, Mythimna separata and Mythimna loreyi, provide insights into the biosynthesis and reception of sex pheromones.</title>
        <authorList>
            <person name="Zhao H."/>
        </authorList>
    </citation>
    <scope>NUCLEOTIDE SEQUENCE</scope>
    <source>
        <strain evidence="10">BeijingLab</strain>
        <tissue evidence="10">Pupa</tissue>
    </source>
</reference>
<evidence type="ECO:0000256" key="8">
    <source>
        <dbReference type="ARBA" id="ARBA00032926"/>
    </source>
</evidence>
<dbReference type="GO" id="GO:0006750">
    <property type="term" value="P:glutathione biosynthetic process"/>
    <property type="evidence" value="ECO:0007669"/>
    <property type="project" value="UniProtKB-KW"/>
</dbReference>
<evidence type="ECO:0000313" key="11">
    <source>
        <dbReference type="Proteomes" id="UP001231518"/>
    </source>
</evidence>
<evidence type="ECO:0000313" key="10">
    <source>
        <dbReference type="EMBL" id="KAJ8710091.1"/>
    </source>
</evidence>
<dbReference type="GO" id="GO:0017109">
    <property type="term" value="C:glutamate-cysteine ligase complex"/>
    <property type="evidence" value="ECO:0007669"/>
    <property type="project" value="TreeGrafter"/>
</dbReference>
<comment type="caution">
    <text evidence="10">The sequence shown here is derived from an EMBL/GenBank/DDBJ whole genome shotgun (WGS) entry which is preliminary data.</text>
</comment>
<organism evidence="10 11">
    <name type="scientific">Mythimna separata</name>
    <name type="common">Oriental armyworm</name>
    <name type="synonym">Pseudaletia separata</name>
    <dbReference type="NCBI Taxonomy" id="271217"/>
    <lineage>
        <taxon>Eukaryota</taxon>
        <taxon>Metazoa</taxon>
        <taxon>Ecdysozoa</taxon>
        <taxon>Arthropoda</taxon>
        <taxon>Hexapoda</taxon>
        <taxon>Insecta</taxon>
        <taxon>Pterygota</taxon>
        <taxon>Neoptera</taxon>
        <taxon>Endopterygota</taxon>
        <taxon>Lepidoptera</taxon>
        <taxon>Glossata</taxon>
        <taxon>Ditrysia</taxon>
        <taxon>Noctuoidea</taxon>
        <taxon>Noctuidae</taxon>
        <taxon>Noctuinae</taxon>
        <taxon>Hadenini</taxon>
        <taxon>Mythimna</taxon>
    </lineage>
</organism>
<dbReference type="Pfam" id="PF00248">
    <property type="entry name" value="Aldo_ket_red"/>
    <property type="match status" value="1"/>
</dbReference>
<evidence type="ECO:0000259" key="9">
    <source>
        <dbReference type="Pfam" id="PF00248"/>
    </source>
</evidence>
<dbReference type="PANTHER" id="PTHR13295">
    <property type="entry name" value="GLUTAMATE CYSTEINE LIGASE REGULATORY SUBUNIT"/>
    <property type="match status" value="1"/>
</dbReference>
<keyword evidence="4" id="KW-0317">Glutathione biosynthesis</keyword>
<dbReference type="InterPro" id="IPR036812">
    <property type="entry name" value="NAD(P)_OxRdtase_dom_sf"/>
</dbReference>
<dbReference type="InterPro" id="IPR032963">
    <property type="entry name" value="Gclm"/>
</dbReference>
<name>A0AAD8DN77_MYTSE</name>
<dbReference type="Gene3D" id="3.20.20.100">
    <property type="entry name" value="NADP-dependent oxidoreductase domain"/>
    <property type="match status" value="1"/>
</dbReference>
<dbReference type="GO" id="GO:0030234">
    <property type="term" value="F:enzyme regulator activity"/>
    <property type="evidence" value="ECO:0007669"/>
    <property type="project" value="TreeGrafter"/>
</dbReference>
<evidence type="ECO:0000256" key="5">
    <source>
        <dbReference type="ARBA" id="ARBA00030406"/>
    </source>
</evidence>
<comment type="similarity">
    <text evidence="2">Belongs to the aldo/keto reductase family. Glutamate--cysteine ligase light chain subfamily.</text>
</comment>
<dbReference type="GO" id="GO:0035226">
    <property type="term" value="F:glutamate-cysteine ligase catalytic subunit binding"/>
    <property type="evidence" value="ECO:0007669"/>
    <property type="project" value="InterPro"/>
</dbReference>
<keyword evidence="11" id="KW-1185">Reference proteome</keyword>
<accession>A0AAD8DN77</accession>
<evidence type="ECO:0000256" key="1">
    <source>
        <dbReference type="ARBA" id="ARBA00005006"/>
    </source>
</evidence>
<dbReference type="PANTHER" id="PTHR13295:SF4">
    <property type="entry name" value="GLUTAMATE--CYSTEINE LIGASE REGULATORY SUBUNIT"/>
    <property type="match status" value="1"/>
</dbReference>
<feature type="domain" description="NADP-dependent oxidoreductase" evidence="9">
    <location>
        <begin position="105"/>
        <end position="279"/>
    </location>
</feature>
<evidence type="ECO:0000256" key="2">
    <source>
        <dbReference type="ARBA" id="ARBA00008612"/>
    </source>
</evidence>
<evidence type="ECO:0000256" key="3">
    <source>
        <dbReference type="ARBA" id="ARBA00011532"/>
    </source>
</evidence>
<sequence length="345" mass="37259">MLKSASKVTINTGNVLNLIDIKKKAGQNVTEELSESIKLTLSEWGTQNGLSAPVPIQNGVGPPGGHPQSSQNHSDYMVVAASATPTPEAVINITRPHDDVQNKMAEEERKNLKIGVKIFINEDSTQALTECLENVFTALHTTYIDNVILAYNPDTHPREETTDDATVKTTYNTKASPISLGSNVRMSSTEVEADNEADARKCEAILPGIKTLWAVLEDFVKEGRVQQLGVADVGGGCLRKLHAWARVRPSIAQINLASCCVVPPSLHAFCRANDVQLLTHADPPDLLSIAAVKTLSDAGVGCNNLDWCARYQVHIKCRGVLALKGYVCKATLGNKTDKIENLKSA</sequence>
<dbReference type="Proteomes" id="UP001231518">
    <property type="component" value="Chromosome 23"/>
</dbReference>
<evidence type="ECO:0000256" key="7">
    <source>
        <dbReference type="ARBA" id="ARBA00031732"/>
    </source>
</evidence>
<proteinExistence type="inferred from homology"/>
<dbReference type="SUPFAM" id="SSF51430">
    <property type="entry name" value="NAD(P)-linked oxidoreductase"/>
    <property type="match status" value="1"/>
</dbReference>
<protein>
    <recommendedName>
        <fullName evidence="7">GCS light chain</fullName>
    </recommendedName>
    <alternativeName>
        <fullName evidence="5">Gamma-ECS regulatory subunit</fullName>
    </alternativeName>
    <alternativeName>
        <fullName evidence="8">Gamma-glutamylcysteine synthetase regulatory subunit</fullName>
    </alternativeName>
    <alternativeName>
        <fullName evidence="6">Glutamate--cysteine ligase modifier subunit</fullName>
    </alternativeName>
</protein>